<evidence type="ECO:0000313" key="2">
    <source>
        <dbReference type="Proteomes" id="UP001259347"/>
    </source>
</evidence>
<dbReference type="RefSeq" id="WP_310020696.1">
    <property type="nucleotide sequence ID" value="NZ_JAVDUM010000009.1"/>
</dbReference>
<keyword evidence="2" id="KW-1185">Reference proteome</keyword>
<dbReference type="Gene3D" id="1.10.10.60">
    <property type="entry name" value="Homeodomain-like"/>
    <property type="match status" value="1"/>
</dbReference>
<dbReference type="Pfam" id="PF13384">
    <property type="entry name" value="HTH_23"/>
    <property type="match status" value="1"/>
</dbReference>
<dbReference type="EMBL" id="JAVDUM010000009">
    <property type="protein sequence ID" value="MDR6867671.1"/>
    <property type="molecule type" value="Genomic_DNA"/>
</dbReference>
<sequence>MATSSRATTFDEKRAQVLYDDGATCRAIADALGCAPSTVSRWAKKKGLKFDRTQTDMATRAHTVELAAARIELAQLMFVAARDGLLELDGPITVYSFGGKENEFNSHTFDRAPVDIRRQVMTTAGIAFDKVNKIVEASDDAEGLAPVESMLGRLAVRFGLVEGADGDA</sequence>
<reference evidence="1 2" key="1">
    <citation type="submission" date="2023-07" db="EMBL/GenBank/DDBJ databases">
        <title>Sorghum-associated microbial communities from plants grown in Nebraska, USA.</title>
        <authorList>
            <person name="Schachtman D."/>
        </authorList>
    </citation>
    <scope>NUCLEOTIDE SEQUENCE [LARGE SCALE GENOMIC DNA]</scope>
    <source>
        <strain evidence="1 2">2980</strain>
    </source>
</reference>
<evidence type="ECO:0000313" key="1">
    <source>
        <dbReference type="EMBL" id="MDR6867671.1"/>
    </source>
</evidence>
<organism evidence="1 2">
    <name type="scientific">Microbacterium resistens</name>
    <dbReference type="NCBI Taxonomy" id="156977"/>
    <lineage>
        <taxon>Bacteria</taxon>
        <taxon>Bacillati</taxon>
        <taxon>Actinomycetota</taxon>
        <taxon>Actinomycetes</taxon>
        <taxon>Micrococcales</taxon>
        <taxon>Microbacteriaceae</taxon>
        <taxon>Microbacterium</taxon>
    </lineage>
</organism>
<dbReference type="Proteomes" id="UP001259347">
    <property type="component" value="Unassembled WGS sequence"/>
</dbReference>
<gene>
    <name evidence="1" type="ORF">J2Y69_002275</name>
</gene>
<name>A0ABU1SDJ6_9MICO</name>
<protein>
    <recommendedName>
        <fullName evidence="3">Helix-turn-helix domain-containing protein</fullName>
    </recommendedName>
</protein>
<comment type="caution">
    <text evidence="1">The sequence shown here is derived from an EMBL/GenBank/DDBJ whole genome shotgun (WGS) entry which is preliminary data.</text>
</comment>
<proteinExistence type="predicted"/>
<evidence type="ECO:0008006" key="3">
    <source>
        <dbReference type="Google" id="ProtNLM"/>
    </source>
</evidence>
<accession>A0ABU1SDJ6</accession>